<dbReference type="GO" id="GO:0051304">
    <property type="term" value="P:chromosome separation"/>
    <property type="evidence" value="ECO:0007669"/>
    <property type="project" value="InterPro"/>
</dbReference>
<proteinExistence type="predicted"/>
<evidence type="ECO:0000313" key="5">
    <source>
        <dbReference type="EMBL" id="PIR93505.1"/>
    </source>
</evidence>
<keyword evidence="1" id="KW-0963">Cytoplasm</keyword>
<dbReference type="PANTHER" id="PTHR34298">
    <property type="entry name" value="SEGREGATION AND CONDENSATION PROTEIN B"/>
    <property type="match status" value="1"/>
</dbReference>
<dbReference type="AlphaFoldDB" id="A0A2H0V361"/>
<dbReference type="InterPro" id="IPR036388">
    <property type="entry name" value="WH-like_DNA-bd_sf"/>
</dbReference>
<dbReference type="InterPro" id="IPR036390">
    <property type="entry name" value="WH_DNA-bd_sf"/>
</dbReference>
<evidence type="ECO:0008006" key="7">
    <source>
        <dbReference type="Google" id="ProtNLM"/>
    </source>
</evidence>
<protein>
    <recommendedName>
        <fullName evidence="7">SMC-Scp complex subunit ScpB</fullName>
    </recommendedName>
</protein>
<gene>
    <name evidence="5" type="ORF">COT99_00345</name>
</gene>
<dbReference type="SUPFAM" id="SSF46785">
    <property type="entry name" value="Winged helix' DNA-binding domain"/>
    <property type="match status" value="2"/>
</dbReference>
<organism evidence="5 6">
    <name type="scientific">Candidatus Falkowbacteria bacterium CG10_big_fil_rev_8_21_14_0_10_43_10</name>
    <dbReference type="NCBI Taxonomy" id="1974567"/>
    <lineage>
        <taxon>Bacteria</taxon>
        <taxon>Candidatus Falkowiibacteriota</taxon>
    </lineage>
</organism>
<evidence type="ECO:0000256" key="4">
    <source>
        <dbReference type="ARBA" id="ARBA00023306"/>
    </source>
</evidence>
<accession>A0A2H0V361</accession>
<evidence type="ECO:0000256" key="2">
    <source>
        <dbReference type="ARBA" id="ARBA00022618"/>
    </source>
</evidence>
<dbReference type="GO" id="GO:0051301">
    <property type="term" value="P:cell division"/>
    <property type="evidence" value="ECO:0007669"/>
    <property type="project" value="UniProtKB-KW"/>
</dbReference>
<dbReference type="EMBL" id="PFAR01000005">
    <property type="protein sequence ID" value="PIR93505.1"/>
    <property type="molecule type" value="Genomic_DNA"/>
</dbReference>
<sequence length="182" mass="20590">MSNLKQQIESLLFISGKPLTPNKIGELVGEKASAKDINNAIDELIKDYKERAGGTRIIKSPGQAQMVTSSDNSEVIQNFIKDETTGELTKPSIEALTIIAYRGPIAKWELERIRGINCSLILRNLMLRGLVEEKKDSRKKEIYYSVTLNFLKHLGVPEVKDLPDYEKLRNNEDIKTFLRGEV</sequence>
<evidence type="ECO:0000313" key="6">
    <source>
        <dbReference type="Proteomes" id="UP000228626"/>
    </source>
</evidence>
<evidence type="ECO:0000256" key="1">
    <source>
        <dbReference type="ARBA" id="ARBA00022490"/>
    </source>
</evidence>
<reference evidence="6" key="1">
    <citation type="submission" date="2017-09" db="EMBL/GenBank/DDBJ databases">
        <title>Depth-based differentiation of microbial function through sediment-hosted aquifers and enrichment of novel symbionts in the deep terrestrial subsurface.</title>
        <authorList>
            <person name="Probst A.J."/>
            <person name="Ladd B."/>
            <person name="Jarett J.K."/>
            <person name="Geller-Mcgrath D.E."/>
            <person name="Sieber C.M.K."/>
            <person name="Emerson J.B."/>
            <person name="Anantharaman K."/>
            <person name="Thomas B.C."/>
            <person name="Malmstrom R."/>
            <person name="Stieglmeier M."/>
            <person name="Klingl A."/>
            <person name="Woyke T."/>
            <person name="Ryan C.M."/>
            <person name="Banfield J.F."/>
        </authorList>
    </citation>
    <scope>NUCLEOTIDE SEQUENCE [LARGE SCALE GENOMIC DNA]</scope>
</reference>
<dbReference type="PIRSF" id="PIRSF019345">
    <property type="entry name" value="ScpB"/>
    <property type="match status" value="1"/>
</dbReference>
<dbReference type="Gene3D" id="1.10.10.10">
    <property type="entry name" value="Winged helix-like DNA-binding domain superfamily/Winged helix DNA-binding domain"/>
    <property type="match status" value="2"/>
</dbReference>
<dbReference type="Proteomes" id="UP000228626">
    <property type="component" value="Unassembled WGS sequence"/>
</dbReference>
<dbReference type="Pfam" id="PF04079">
    <property type="entry name" value="SMC_ScpB"/>
    <property type="match status" value="1"/>
</dbReference>
<name>A0A2H0V361_9BACT</name>
<keyword evidence="2" id="KW-0132">Cell division</keyword>
<dbReference type="PANTHER" id="PTHR34298:SF2">
    <property type="entry name" value="SEGREGATION AND CONDENSATION PROTEIN B"/>
    <property type="match status" value="1"/>
</dbReference>
<comment type="caution">
    <text evidence="5">The sequence shown here is derived from an EMBL/GenBank/DDBJ whole genome shotgun (WGS) entry which is preliminary data.</text>
</comment>
<dbReference type="InterPro" id="IPR005234">
    <property type="entry name" value="ScpB_csome_segregation"/>
</dbReference>
<keyword evidence="4" id="KW-0131">Cell cycle</keyword>
<evidence type="ECO:0000256" key="3">
    <source>
        <dbReference type="ARBA" id="ARBA00022829"/>
    </source>
</evidence>
<keyword evidence="3" id="KW-0159">Chromosome partition</keyword>